<dbReference type="InterPro" id="IPR001806">
    <property type="entry name" value="Small_GTPase"/>
</dbReference>
<evidence type="ECO:0000256" key="2">
    <source>
        <dbReference type="ARBA" id="ARBA00023134"/>
    </source>
</evidence>
<accession>A0ABY2GYS5</accession>
<evidence type="ECO:0000256" key="1">
    <source>
        <dbReference type="ARBA" id="ARBA00022741"/>
    </source>
</evidence>
<dbReference type="NCBIfam" id="TIGR00231">
    <property type="entry name" value="small_GTP"/>
    <property type="match status" value="1"/>
</dbReference>
<dbReference type="SMART" id="SM00173">
    <property type="entry name" value="RAS"/>
    <property type="match status" value="1"/>
</dbReference>
<name>A0ABY2GYS5_9HYPO</name>
<dbReference type="Pfam" id="PF00071">
    <property type="entry name" value="Ras"/>
    <property type="match status" value="2"/>
</dbReference>
<keyword evidence="1" id="KW-0547">Nucleotide-binding</keyword>
<gene>
    <name evidence="3" type="ORF">CCMA1212_007989</name>
</gene>
<dbReference type="PROSITE" id="PS51420">
    <property type="entry name" value="RHO"/>
    <property type="match status" value="1"/>
</dbReference>
<evidence type="ECO:0000313" key="4">
    <source>
        <dbReference type="Proteomes" id="UP001642720"/>
    </source>
</evidence>
<dbReference type="SUPFAM" id="SSF52540">
    <property type="entry name" value="P-loop containing nucleoside triphosphate hydrolases"/>
    <property type="match status" value="1"/>
</dbReference>
<keyword evidence="2" id="KW-0342">GTP-binding</keyword>
<dbReference type="SMART" id="SM00174">
    <property type="entry name" value="RHO"/>
    <property type="match status" value="1"/>
</dbReference>
<protein>
    <submittedName>
        <fullName evidence="3">GTP-binding protein rhb1</fullName>
    </submittedName>
</protein>
<dbReference type="Gene3D" id="3.40.50.300">
    <property type="entry name" value="P-loop containing nucleotide triphosphate hydrolases"/>
    <property type="match status" value="1"/>
</dbReference>
<keyword evidence="4" id="KW-1185">Reference proteome</keyword>
<organism evidence="3 4">
    <name type="scientific">Trichoderma ghanense</name>
    <dbReference type="NCBI Taxonomy" id="65468"/>
    <lineage>
        <taxon>Eukaryota</taxon>
        <taxon>Fungi</taxon>
        <taxon>Dikarya</taxon>
        <taxon>Ascomycota</taxon>
        <taxon>Pezizomycotina</taxon>
        <taxon>Sordariomycetes</taxon>
        <taxon>Hypocreomycetidae</taxon>
        <taxon>Hypocreales</taxon>
        <taxon>Hypocreaceae</taxon>
        <taxon>Trichoderma</taxon>
    </lineage>
</organism>
<dbReference type="InterPro" id="IPR005225">
    <property type="entry name" value="Small_GTP-bd"/>
</dbReference>
<dbReference type="InterPro" id="IPR020849">
    <property type="entry name" value="Small_GTPase_Ras-type"/>
</dbReference>
<proteinExistence type="predicted"/>
<comment type="caution">
    <text evidence="3">The sequence shown here is derived from an EMBL/GenBank/DDBJ whole genome shotgun (WGS) entry which is preliminary data.</text>
</comment>
<dbReference type="PRINTS" id="PR00449">
    <property type="entry name" value="RASTRNSFRMNG"/>
</dbReference>
<dbReference type="CDD" id="cd04137">
    <property type="entry name" value="RheB"/>
    <property type="match status" value="1"/>
</dbReference>
<sequence>MPSLKQRKVAIVGSRSVGKSSLAVQFVDGHFVDSYYPTIENTFSKTIQYKGQDYATEIVDTAGQKVESSGLTGARLRDQTQQDEYSILNSKHFIGIHGYMLVYSVSSLPSFEMVQVVREKILNHLGTESVPIVIVGNKSDLRPEQRQVSPEEGKKLAEKFDCGWTEASARYNQNVGRAFELLIAQIEKSQNPGEPPAKSNCRVM</sequence>
<dbReference type="RefSeq" id="XP_073556244.1">
    <property type="nucleotide sequence ID" value="XM_073705145.1"/>
</dbReference>
<dbReference type="EMBL" id="PPTA01000012">
    <property type="protein sequence ID" value="TFB00043.1"/>
    <property type="molecule type" value="Genomic_DNA"/>
</dbReference>
<evidence type="ECO:0000313" key="3">
    <source>
        <dbReference type="EMBL" id="TFB00043.1"/>
    </source>
</evidence>
<dbReference type="Proteomes" id="UP001642720">
    <property type="component" value="Unassembled WGS sequence"/>
</dbReference>
<dbReference type="SMART" id="SM00175">
    <property type="entry name" value="RAB"/>
    <property type="match status" value="1"/>
</dbReference>
<dbReference type="InterPro" id="IPR027417">
    <property type="entry name" value="P-loop_NTPase"/>
</dbReference>
<dbReference type="PROSITE" id="PS51421">
    <property type="entry name" value="RAS"/>
    <property type="match status" value="1"/>
</dbReference>
<dbReference type="PROSITE" id="PS51419">
    <property type="entry name" value="RAB"/>
    <property type="match status" value="1"/>
</dbReference>
<reference evidence="3 4" key="1">
    <citation type="submission" date="2018-01" db="EMBL/GenBank/DDBJ databases">
        <title>Genome characterization of the sugarcane-associated fungus Trichoderma ghanense CCMA-1212 and their application in lignocelulose bioconversion.</title>
        <authorList>
            <person name="Steindorff A.S."/>
            <person name="Mendes T.D."/>
            <person name="Vilela E.S.D."/>
            <person name="Rodrigues D.S."/>
            <person name="Formighieri E.F."/>
            <person name="Melo I.S."/>
            <person name="Favaro L.C.L."/>
        </authorList>
    </citation>
    <scope>NUCLEOTIDE SEQUENCE [LARGE SCALE GENOMIC DNA]</scope>
    <source>
        <strain evidence="3 4">CCMA-1212</strain>
    </source>
</reference>
<dbReference type="GeneID" id="300579595"/>
<dbReference type="PANTHER" id="PTHR24070">
    <property type="entry name" value="RAS, DI-RAS, AND RHEB FAMILY MEMBERS OF SMALL GTPASE SUPERFAMILY"/>
    <property type="match status" value="1"/>
</dbReference>